<feature type="region of interest" description="Disordered" evidence="1">
    <location>
        <begin position="163"/>
        <end position="290"/>
    </location>
</feature>
<feature type="compositionally biased region" description="Basic and acidic residues" evidence="1">
    <location>
        <begin position="187"/>
        <end position="232"/>
    </location>
</feature>
<dbReference type="AlphaFoldDB" id="A0AAW2ZM57"/>
<organism evidence="2 3">
    <name type="scientific">Acrasis kona</name>
    <dbReference type="NCBI Taxonomy" id="1008807"/>
    <lineage>
        <taxon>Eukaryota</taxon>
        <taxon>Discoba</taxon>
        <taxon>Heterolobosea</taxon>
        <taxon>Tetramitia</taxon>
        <taxon>Eutetramitia</taxon>
        <taxon>Acrasidae</taxon>
        <taxon>Acrasis</taxon>
    </lineage>
</organism>
<proteinExistence type="predicted"/>
<feature type="compositionally biased region" description="Low complexity" evidence="1">
    <location>
        <begin position="278"/>
        <end position="290"/>
    </location>
</feature>
<feature type="region of interest" description="Disordered" evidence="1">
    <location>
        <begin position="61"/>
        <end position="113"/>
    </location>
</feature>
<feature type="compositionally biased region" description="Basic and acidic residues" evidence="1">
    <location>
        <begin position="98"/>
        <end position="107"/>
    </location>
</feature>
<dbReference type="EMBL" id="JAOPGA020001602">
    <property type="protein sequence ID" value="KAL0489779.1"/>
    <property type="molecule type" value="Genomic_DNA"/>
</dbReference>
<protein>
    <submittedName>
        <fullName evidence="2">Developmentally-regulated protein</fullName>
    </submittedName>
</protein>
<feature type="compositionally biased region" description="Basic and acidic residues" evidence="1">
    <location>
        <begin position="241"/>
        <end position="270"/>
    </location>
</feature>
<comment type="caution">
    <text evidence="2">The sequence shown here is derived from an EMBL/GenBank/DDBJ whole genome shotgun (WGS) entry which is preliminary data.</text>
</comment>
<dbReference type="Proteomes" id="UP001431209">
    <property type="component" value="Unassembled WGS sequence"/>
</dbReference>
<keyword evidence="3" id="KW-1185">Reference proteome</keyword>
<evidence type="ECO:0000313" key="2">
    <source>
        <dbReference type="EMBL" id="KAL0489779.1"/>
    </source>
</evidence>
<feature type="compositionally biased region" description="Basic and acidic residues" evidence="1">
    <location>
        <begin position="61"/>
        <end position="70"/>
    </location>
</feature>
<sequence>MNVPSLGLKDISGSYPNKFGYPVRSHVNITKEKETISNGFETFNGCEYKVSKLTDTARRHYTQRDSDSAEWRSSIRTISEPRPIEKNQRKKSAPPSRGDIKDKKEGRAYINPGRSDAEYSLMQSKHKVFDESGAQASQITSGHQELEPGFNRKIQVHDVRNGVGESTLGDKPYNNVICSPGYFAPKSTEHRSHVSAFEPKRTSTDLELLEKKRQRNEDKERQKDVALVKDLDNWMPPAVAKRLEEEKQAELKRQQDEAKNKKTGKKDAKGSKTPIPKAPVKSPTPTKKKK</sequence>
<gene>
    <name evidence="2" type="ORF">AKO1_003904</name>
</gene>
<accession>A0AAW2ZM57</accession>
<evidence type="ECO:0000313" key="3">
    <source>
        <dbReference type="Proteomes" id="UP001431209"/>
    </source>
</evidence>
<evidence type="ECO:0000256" key="1">
    <source>
        <dbReference type="SAM" id="MobiDB-lite"/>
    </source>
</evidence>
<name>A0AAW2ZM57_9EUKA</name>
<reference evidence="2 3" key="1">
    <citation type="submission" date="2024-03" db="EMBL/GenBank/DDBJ databases">
        <title>The Acrasis kona genome and developmental transcriptomes reveal deep origins of eukaryotic multicellular pathways.</title>
        <authorList>
            <person name="Sheikh S."/>
            <person name="Fu C.-J."/>
            <person name="Brown M.W."/>
            <person name="Baldauf S.L."/>
        </authorList>
    </citation>
    <scope>NUCLEOTIDE SEQUENCE [LARGE SCALE GENOMIC DNA]</scope>
    <source>
        <strain evidence="2 3">ATCC MYA-3509</strain>
    </source>
</reference>